<keyword evidence="5" id="KW-1185">Reference proteome</keyword>
<protein>
    <recommendedName>
        <fullName evidence="3">Outer membrane protein beta-barrel domain-containing protein</fullName>
    </recommendedName>
</protein>
<evidence type="ECO:0000313" key="4">
    <source>
        <dbReference type="EMBL" id="GFO68923.1"/>
    </source>
</evidence>
<feature type="signal peptide" evidence="2">
    <location>
        <begin position="1"/>
        <end position="23"/>
    </location>
</feature>
<evidence type="ECO:0000313" key="5">
    <source>
        <dbReference type="Proteomes" id="UP000587586"/>
    </source>
</evidence>
<dbReference type="InterPro" id="IPR011250">
    <property type="entry name" value="OMP/PagP_B-barrel"/>
</dbReference>
<dbReference type="AlphaFoldDB" id="A0A6V8NBK5"/>
<dbReference type="InterPro" id="IPR027385">
    <property type="entry name" value="Beta-barrel_OMP"/>
</dbReference>
<comment type="caution">
    <text evidence="4">The sequence shown here is derived from an EMBL/GenBank/DDBJ whole genome shotgun (WGS) entry which is preliminary data.</text>
</comment>
<evidence type="ECO:0000259" key="3">
    <source>
        <dbReference type="Pfam" id="PF13505"/>
    </source>
</evidence>
<keyword evidence="1 2" id="KW-0732">Signal</keyword>
<proteinExistence type="predicted"/>
<feature type="domain" description="Outer membrane protein beta-barrel" evidence="3">
    <location>
        <begin position="11"/>
        <end position="194"/>
    </location>
</feature>
<accession>A0A6V8NBK5</accession>
<dbReference type="Proteomes" id="UP000587586">
    <property type="component" value="Unassembled WGS sequence"/>
</dbReference>
<dbReference type="Pfam" id="PF13505">
    <property type="entry name" value="OMP_b-brl"/>
    <property type="match status" value="1"/>
</dbReference>
<name>A0A6V8NBK5_9BACT</name>
<organism evidence="4 5">
    <name type="scientific">Geomonas limicola</name>
    <dbReference type="NCBI Taxonomy" id="2740186"/>
    <lineage>
        <taxon>Bacteria</taxon>
        <taxon>Pseudomonadati</taxon>
        <taxon>Thermodesulfobacteriota</taxon>
        <taxon>Desulfuromonadia</taxon>
        <taxon>Geobacterales</taxon>
        <taxon>Geobacteraceae</taxon>
        <taxon>Geomonas</taxon>
    </lineage>
</organism>
<sequence length="197" mass="20637">MRKLFSLAACALLATLVAGTANASDLRGRVAVTGRVGVINPANSELDVPGVGTLVVKTDAGFIGGGGILFGVDDNIAAELDITRSSFHAGTYGDAEVTNLSIGAQYRLPERQRLVPYFGGGLNVLINDLPHNTSETVLGLHISAGVDYFLQRQVALTAELNGVEAFSADVKNYNGAKVGSFDPSNLSFTVGARFFFN</sequence>
<evidence type="ECO:0000256" key="1">
    <source>
        <dbReference type="ARBA" id="ARBA00022729"/>
    </source>
</evidence>
<dbReference type="RefSeq" id="WP_183361467.1">
    <property type="nucleotide sequence ID" value="NZ_BLXZ01000004.1"/>
</dbReference>
<gene>
    <name evidence="4" type="ORF">GMLC_25020</name>
</gene>
<feature type="chain" id="PRO_5028378789" description="Outer membrane protein beta-barrel domain-containing protein" evidence="2">
    <location>
        <begin position="24"/>
        <end position="197"/>
    </location>
</feature>
<dbReference type="Gene3D" id="2.40.160.20">
    <property type="match status" value="1"/>
</dbReference>
<dbReference type="SUPFAM" id="SSF56925">
    <property type="entry name" value="OMPA-like"/>
    <property type="match status" value="1"/>
</dbReference>
<dbReference type="EMBL" id="BLXZ01000004">
    <property type="protein sequence ID" value="GFO68923.1"/>
    <property type="molecule type" value="Genomic_DNA"/>
</dbReference>
<reference evidence="5" key="1">
    <citation type="submission" date="2020-06" db="EMBL/GenBank/DDBJ databases">
        <title>Draft genomic sequecing of Geomonas sp. Red745.</title>
        <authorList>
            <person name="Itoh H."/>
            <person name="Xu Z.X."/>
            <person name="Ushijima N."/>
            <person name="Masuda Y."/>
            <person name="Shiratori Y."/>
            <person name="Senoo K."/>
        </authorList>
    </citation>
    <scope>NUCLEOTIDE SEQUENCE [LARGE SCALE GENOMIC DNA]</scope>
    <source>
        <strain evidence="5">Red745</strain>
    </source>
</reference>
<evidence type="ECO:0000256" key="2">
    <source>
        <dbReference type="SAM" id="SignalP"/>
    </source>
</evidence>